<accession>A0A9J6AUK2</accession>
<evidence type="ECO:0000256" key="1">
    <source>
        <dbReference type="SAM" id="MobiDB-lite"/>
    </source>
</evidence>
<dbReference type="PANTHER" id="PTHR31286">
    <property type="entry name" value="GLYCINE-RICH CELL WALL STRUCTURAL PROTEIN 1.8-LIKE"/>
    <property type="match status" value="1"/>
</dbReference>
<sequence length="298" mass="33931">MALTAIGQPPTEVAQIVNDKGLSYASTLQPHTSKHVPLPLKPTTYLHAEPRVVWEEEEVTQMIANEELEFTVVGKFSYVWLDIHDLRRLIPKQCDLKGEVNIGLLSNSYVLIKTSRMEDYDLKVGSSLQSKGGDNSSDCVDFFTFTTSNFFFLAATVGKPLQVDMATSNKTRPSCARVNVEVDLMMDFPKRVNIGIKKKNGEILAKWITIKYDYLLKYCKNCTLQGHNENESFVLYPELFTGLAQRWNQKENHKENILATGNKFDVLNVKDNGKRGQEDKDKDQISEECPQKENTKKW</sequence>
<proteinExistence type="predicted"/>
<dbReference type="InterPro" id="IPR025558">
    <property type="entry name" value="DUF4283"/>
</dbReference>
<name>A0A9J6AUK2_SOLCO</name>
<evidence type="ECO:0000259" key="2">
    <source>
        <dbReference type="Pfam" id="PF14111"/>
    </source>
</evidence>
<gene>
    <name evidence="3" type="ORF">H5410_013463</name>
</gene>
<comment type="caution">
    <text evidence="3">The sequence shown here is derived from an EMBL/GenBank/DDBJ whole genome shotgun (WGS) entry which is preliminary data.</text>
</comment>
<dbReference type="PANTHER" id="PTHR31286:SF179">
    <property type="entry name" value="RNASE H TYPE-1 DOMAIN-CONTAINING PROTEIN"/>
    <property type="match status" value="1"/>
</dbReference>
<evidence type="ECO:0000313" key="4">
    <source>
        <dbReference type="Proteomes" id="UP000824120"/>
    </source>
</evidence>
<organism evidence="3 4">
    <name type="scientific">Solanum commersonii</name>
    <name type="common">Commerson's wild potato</name>
    <name type="synonym">Commerson's nightshade</name>
    <dbReference type="NCBI Taxonomy" id="4109"/>
    <lineage>
        <taxon>Eukaryota</taxon>
        <taxon>Viridiplantae</taxon>
        <taxon>Streptophyta</taxon>
        <taxon>Embryophyta</taxon>
        <taxon>Tracheophyta</taxon>
        <taxon>Spermatophyta</taxon>
        <taxon>Magnoliopsida</taxon>
        <taxon>eudicotyledons</taxon>
        <taxon>Gunneridae</taxon>
        <taxon>Pentapetalae</taxon>
        <taxon>asterids</taxon>
        <taxon>lamiids</taxon>
        <taxon>Solanales</taxon>
        <taxon>Solanaceae</taxon>
        <taxon>Solanoideae</taxon>
        <taxon>Solaneae</taxon>
        <taxon>Solanum</taxon>
    </lineage>
</organism>
<dbReference type="Proteomes" id="UP000824120">
    <property type="component" value="Chromosome 2"/>
</dbReference>
<dbReference type="Pfam" id="PF14111">
    <property type="entry name" value="DUF4283"/>
    <property type="match status" value="1"/>
</dbReference>
<feature type="domain" description="DUF4283" evidence="2">
    <location>
        <begin position="65"/>
        <end position="121"/>
    </location>
</feature>
<protein>
    <recommendedName>
        <fullName evidence="2">DUF4283 domain-containing protein</fullName>
    </recommendedName>
</protein>
<dbReference type="EMBL" id="JACXVP010000002">
    <property type="protein sequence ID" value="KAG5628245.1"/>
    <property type="molecule type" value="Genomic_DNA"/>
</dbReference>
<evidence type="ECO:0000313" key="3">
    <source>
        <dbReference type="EMBL" id="KAG5628245.1"/>
    </source>
</evidence>
<reference evidence="3 4" key="1">
    <citation type="submission" date="2020-09" db="EMBL/GenBank/DDBJ databases">
        <title>De no assembly of potato wild relative species, Solanum commersonii.</title>
        <authorList>
            <person name="Cho K."/>
        </authorList>
    </citation>
    <scope>NUCLEOTIDE SEQUENCE [LARGE SCALE GENOMIC DNA]</scope>
    <source>
        <strain evidence="3">LZ3.2</strain>
        <tissue evidence="3">Leaf</tissue>
    </source>
</reference>
<dbReference type="InterPro" id="IPR040256">
    <property type="entry name" value="At4g02000-like"/>
</dbReference>
<feature type="compositionally biased region" description="Basic and acidic residues" evidence="1">
    <location>
        <begin position="271"/>
        <end position="298"/>
    </location>
</feature>
<dbReference type="OrthoDB" id="1304206at2759"/>
<keyword evidence="4" id="KW-1185">Reference proteome</keyword>
<dbReference type="AlphaFoldDB" id="A0A9J6AUK2"/>
<feature type="region of interest" description="Disordered" evidence="1">
    <location>
        <begin position="269"/>
        <end position="298"/>
    </location>
</feature>